<comment type="caution">
    <text evidence="6">The sequence shown here is derived from an EMBL/GenBank/DDBJ whole genome shotgun (WGS) entry which is preliminary data.</text>
</comment>
<keyword evidence="3" id="KW-0547">Nucleotide-binding</keyword>
<dbReference type="GO" id="GO:0005524">
    <property type="term" value="F:ATP binding"/>
    <property type="evidence" value="ECO:0007669"/>
    <property type="project" value="UniProtKB-KW"/>
</dbReference>
<dbReference type="InterPro" id="IPR003593">
    <property type="entry name" value="AAA+_ATPase"/>
</dbReference>
<feature type="domain" description="ABC transporter" evidence="5">
    <location>
        <begin position="4"/>
        <end position="233"/>
    </location>
</feature>
<dbReference type="Proteomes" id="UP001519296">
    <property type="component" value="Unassembled WGS sequence"/>
</dbReference>
<proteinExistence type="inferred from homology"/>
<reference evidence="6 7" key="1">
    <citation type="submission" date="2018-02" db="EMBL/GenBank/DDBJ databases">
        <title>Draft genome sequence of Streptococcus oricebi CCUG 70868T type strain.</title>
        <authorList>
            <person name="Mendez V."/>
            <person name="Salva-Serra F."/>
            <person name="Jaen-Luchoro D."/>
            <person name="Gonzales-Siles L."/>
            <person name="Karlsson R."/>
            <person name="Engstrom-Jakobsson H."/>
            <person name="Busquets A."/>
            <person name="Gomila M."/>
            <person name="Pineiro-Iglesias B."/>
            <person name="Bennasar-Figueras A."/>
            <person name="Seeger M."/>
            <person name="Moore E."/>
        </authorList>
    </citation>
    <scope>NUCLEOTIDE SEQUENCE [LARGE SCALE GENOMIC DNA]</scope>
    <source>
        <strain evidence="6 7">CCUG 70868</strain>
    </source>
</reference>
<dbReference type="InterPro" id="IPR050763">
    <property type="entry name" value="ABC_transporter_ATP-binding"/>
</dbReference>
<evidence type="ECO:0000256" key="4">
    <source>
        <dbReference type="ARBA" id="ARBA00022840"/>
    </source>
</evidence>
<evidence type="ECO:0000256" key="1">
    <source>
        <dbReference type="ARBA" id="ARBA00005417"/>
    </source>
</evidence>
<evidence type="ECO:0000256" key="3">
    <source>
        <dbReference type="ARBA" id="ARBA00022741"/>
    </source>
</evidence>
<keyword evidence="2" id="KW-0813">Transport</keyword>
<dbReference type="EMBL" id="PRDG01000007">
    <property type="protein sequence ID" value="MBP2624293.1"/>
    <property type="molecule type" value="Genomic_DNA"/>
</dbReference>
<evidence type="ECO:0000256" key="2">
    <source>
        <dbReference type="ARBA" id="ARBA00022448"/>
    </source>
</evidence>
<keyword evidence="7" id="KW-1185">Reference proteome</keyword>
<dbReference type="Gene3D" id="3.40.50.300">
    <property type="entry name" value="P-loop containing nucleotide triphosphate hydrolases"/>
    <property type="match status" value="1"/>
</dbReference>
<organism evidence="6 7">
    <name type="scientific">Streptococcus oricebi</name>
    <dbReference type="NCBI Taxonomy" id="1547447"/>
    <lineage>
        <taxon>Bacteria</taxon>
        <taxon>Bacillati</taxon>
        <taxon>Bacillota</taxon>
        <taxon>Bacilli</taxon>
        <taxon>Lactobacillales</taxon>
        <taxon>Streptococcaceae</taxon>
        <taxon>Streptococcus</taxon>
    </lineage>
</organism>
<dbReference type="Pfam" id="PF00005">
    <property type="entry name" value="ABC_tran"/>
    <property type="match status" value="1"/>
</dbReference>
<keyword evidence="4 6" id="KW-0067">ATP-binding</keyword>
<dbReference type="PANTHER" id="PTHR42711:SF5">
    <property type="entry name" value="ABC TRANSPORTER ATP-BINDING PROTEIN NATA"/>
    <property type="match status" value="1"/>
</dbReference>
<sequence>MKAIDIKGLTKTYGQRTVVNQLNLTIEEGEFFALLGSNGAGKTTTIKMLSCLLAPSSGQATILGYDLGQAEEKIKSQINLSPQETAVAPKLSVKENLLLIARLYGYSKKEAEEKAAEMMTTFDLTERQNDRAKALSGGIQRKLSIAMALISQPKILFLDEPTLGLDVRARHELWKTIEALKGKTTLILTTHYLEEAEALADRICIMNKGKIQILGSAQEIIKASGQKNFEEAFLAYTEEGELA</sequence>
<dbReference type="SMART" id="SM00382">
    <property type="entry name" value="AAA"/>
    <property type="match status" value="1"/>
</dbReference>
<dbReference type="SUPFAM" id="SSF52540">
    <property type="entry name" value="P-loop containing nucleoside triphosphate hydrolases"/>
    <property type="match status" value="1"/>
</dbReference>
<evidence type="ECO:0000259" key="5">
    <source>
        <dbReference type="PROSITE" id="PS50893"/>
    </source>
</evidence>
<dbReference type="InterPro" id="IPR027417">
    <property type="entry name" value="P-loop_NTPase"/>
</dbReference>
<gene>
    <name evidence="6" type="ORF">C4K46_10220</name>
</gene>
<evidence type="ECO:0000313" key="7">
    <source>
        <dbReference type="Proteomes" id="UP001519296"/>
    </source>
</evidence>
<accession>A0ABS5B635</accession>
<name>A0ABS5B635_9STRE</name>
<dbReference type="InterPro" id="IPR003439">
    <property type="entry name" value="ABC_transporter-like_ATP-bd"/>
</dbReference>
<dbReference type="PANTHER" id="PTHR42711">
    <property type="entry name" value="ABC TRANSPORTER ATP-BINDING PROTEIN"/>
    <property type="match status" value="1"/>
</dbReference>
<dbReference type="CDD" id="cd03263">
    <property type="entry name" value="ABC_subfamily_A"/>
    <property type="match status" value="1"/>
</dbReference>
<dbReference type="PROSITE" id="PS50893">
    <property type="entry name" value="ABC_TRANSPORTER_2"/>
    <property type="match status" value="1"/>
</dbReference>
<dbReference type="RefSeq" id="WP_209629143.1">
    <property type="nucleotide sequence ID" value="NZ_PRDG01000007.1"/>
</dbReference>
<comment type="similarity">
    <text evidence="1">Belongs to the ABC transporter superfamily.</text>
</comment>
<protein>
    <submittedName>
        <fullName evidence="6">ABC transporter ATP-binding protein</fullName>
    </submittedName>
</protein>
<evidence type="ECO:0000313" key="6">
    <source>
        <dbReference type="EMBL" id="MBP2624293.1"/>
    </source>
</evidence>